<feature type="domain" description="FAD/NAD(P)-binding" evidence="3">
    <location>
        <begin position="25"/>
        <end position="300"/>
    </location>
</feature>
<dbReference type="Pfam" id="PF07992">
    <property type="entry name" value="Pyr_redox_2"/>
    <property type="match status" value="1"/>
</dbReference>
<evidence type="ECO:0000256" key="2">
    <source>
        <dbReference type="ARBA" id="ARBA00023002"/>
    </source>
</evidence>
<dbReference type="OrthoDB" id="9786503at2"/>
<protein>
    <submittedName>
        <fullName evidence="4">Thioredoxin reductase (NADPH)</fullName>
    </submittedName>
</protein>
<dbReference type="SUPFAM" id="SSF51905">
    <property type="entry name" value="FAD/NAD(P)-binding domain"/>
    <property type="match status" value="1"/>
</dbReference>
<organism evidence="4 5">
    <name type="scientific">Pseudorhodoferax soli</name>
    <dbReference type="NCBI Taxonomy" id="545864"/>
    <lineage>
        <taxon>Bacteria</taxon>
        <taxon>Pseudomonadati</taxon>
        <taxon>Pseudomonadota</taxon>
        <taxon>Betaproteobacteria</taxon>
        <taxon>Burkholderiales</taxon>
        <taxon>Comamonadaceae</taxon>
    </lineage>
</organism>
<gene>
    <name evidence="4" type="ORF">DES41_113133</name>
</gene>
<dbReference type="Gene3D" id="3.50.50.60">
    <property type="entry name" value="FAD/NAD(P)-binding domain"/>
    <property type="match status" value="2"/>
</dbReference>
<dbReference type="PANTHER" id="PTHR48105">
    <property type="entry name" value="THIOREDOXIN REDUCTASE 1-RELATED-RELATED"/>
    <property type="match status" value="1"/>
</dbReference>
<keyword evidence="2" id="KW-0560">Oxidoreductase</keyword>
<dbReference type="InterPro" id="IPR050097">
    <property type="entry name" value="Ferredoxin-NADP_redctase_2"/>
</dbReference>
<dbReference type="AlphaFoldDB" id="A0A368XBW6"/>
<name>A0A368XBW6_9BURK</name>
<dbReference type="PRINTS" id="PR00368">
    <property type="entry name" value="FADPNR"/>
</dbReference>
<keyword evidence="5" id="KW-1185">Reference proteome</keyword>
<dbReference type="EMBL" id="QPJK01000013">
    <property type="protein sequence ID" value="RCW65209.1"/>
    <property type="molecule type" value="Genomic_DNA"/>
</dbReference>
<comment type="caution">
    <text evidence="4">The sequence shown here is derived from an EMBL/GenBank/DDBJ whole genome shotgun (WGS) entry which is preliminary data.</text>
</comment>
<evidence type="ECO:0000259" key="3">
    <source>
        <dbReference type="Pfam" id="PF07992"/>
    </source>
</evidence>
<dbReference type="RefSeq" id="WP_114471994.1">
    <property type="nucleotide sequence ID" value="NZ_QPJK01000013.1"/>
</dbReference>
<proteinExistence type="predicted"/>
<accession>A0A368XBW6</accession>
<dbReference type="InterPro" id="IPR036188">
    <property type="entry name" value="FAD/NAD-bd_sf"/>
</dbReference>
<sequence>MPEFPALPTARSTPHGEAPTALAADVAIVGGGPAGMTAALYLARFRRSVVLVDAQQSRLAAVPLSHNYPGFPQGIAGADLLGALRAQLTPYPVAWLHDTAQAAQRTDEGFVVRCASGTVRSRRLLLATGVRDIAPRAPHMRDALARGALRYCPVCDGYEVRDRTVGVYADGAAGVGEALFLRHFTPHVTLFLDGGSATLGPEDAGRLQQAGVRLAAGAVDAIDYRDGRITVTHGPARSTCDSLYCALGLQVHHGLALQLGAACGEDGYVRVDGHGATTVQGLYAAGDVAEGLNQVAVAAGNAAIAATAIHRSLLRGG</sequence>
<dbReference type="InterPro" id="IPR023753">
    <property type="entry name" value="FAD/NAD-binding_dom"/>
</dbReference>
<evidence type="ECO:0000313" key="4">
    <source>
        <dbReference type="EMBL" id="RCW65209.1"/>
    </source>
</evidence>
<dbReference type="Proteomes" id="UP000252884">
    <property type="component" value="Unassembled WGS sequence"/>
</dbReference>
<dbReference type="PRINTS" id="PR00469">
    <property type="entry name" value="PNDRDTASEII"/>
</dbReference>
<evidence type="ECO:0000256" key="1">
    <source>
        <dbReference type="ARBA" id="ARBA00022630"/>
    </source>
</evidence>
<dbReference type="GO" id="GO:0016491">
    <property type="term" value="F:oxidoreductase activity"/>
    <property type="evidence" value="ECO:0007669"/>
    <property type="project" value="UniProtKB-KW"/>
</dbReference>
<evidence type="ECO:0000313" key="5">
    <source>
        <dbReference type="Proteomes" id="UP000252884"/>
    </source>
</evidence>
<keyword evidence="1" id="KW-0285">Flavoprotein</keyword>
<reference evidence="4 5" key="1">
    <citation type="submission" date="2018-07" db="EMBL/GenBank/DDBJ databases">
        <title>Genomic Encyclopedia of Type Strains, Phase IV (KMG-IV): sequencing the most valuable type-strain genomes for metagenomic binning, comparative biology and taxonomic classification.</title>
        <authorList>
            <person name="Goeker M."/>
        </authorList>
    </citation>
    <scope>NUCLEOTIDE SEQUENCE [LARGE SCALE GENOMIC DNA]</scope>
    <source>
        <strain evidence="4 5">DSM 21634</strain>
    </source>
</reference>